<comment type="caution">
    <text evidence="17">The sequence shown here is derived from an EMBL/GenBank/DDBJ whole genome shotgun (WGS) entry which is preliminary data.</text>
</comment>
<evidence type="ECO:0000259" key="16">
    <source>
        <dbReference type="PROSITE" id="PS51918"/>
    </source>
</evidence>
<comment type="catalytic activity">
    <reaction evidence="9 13">
        <text>N(6)-dimethylallyladenosine(37) in tRNA + (sulfur carrier)-SH + AH2 + 2 S-adenosyl-L-methionine = 2-methylsulfanyl-N(6)-dimethylallyladenosine(37) in tRNA + (sulfur carrier)-H + 5'-deoxyadenosine + L-methionine + A + S-adenosyl-L-homocysteine + 2 H(+)</text>
        <dbReference type="Rhea" id="RHEA:37067"/>
        <dbReference type="Rhea" id="RHEA-COMP:10375"/>
        <dbReference type="Rhea" id="RHEA-COMP:10376"/>
        <dbReference type="Rhea" id="RHEA-COMP:14737"/>
        <dbReference type="Rhea" id="RHEA-COMP:14739"/>
        <dbReference type="ChEBI" id="CHEBI:13193"/>
        <dbReference type="ChEBI" id="CHEBI:15378"/>
        <dbReference type="ChEBI" id="CHEBI:17319"/>
        <dbReference type="ChEBI" id="CHEBI:17499"/>
        <dbReference type="ChEBI" id="CHEBI:29917"/>
        <dbReference type="ChEBI" id="CHEBI:57844"/>
        <dbReference type="ChEBI" id="CHEBI:57856"/>
        <dbReference type="ChEBI" id="CHEBI:59789"/>
        <dbReference type="ChEBI" id="CHEBI:64428"/>
        <dbReference type="ChEBI" id="CHEBI:74415"/>
        <dbReference type="ChEBI" id="CHEBI:74417"/>
        <dbReference type="EC" id="2.8.4.3"/>
    </reaction>
</comment>
<evidence type="ECO:0000256" key="11">
    <source>
        <dbReference type="ARBA" id="ARBA00080698"/>
    </source>
</evidence>
<dbReference type="EMBL" id="DVNM01000015">
    <property type="protein sequence ID" value="HIU68904.1"/>
    <property type="molecule type" value="Genomic_DNA"/>
</dbReference>
<dbReference type="PROSITE" id="PS50926">
    <property type="entry name" value="TRAM"/>
    <property type="match status" value="1"/>
</dbReference>
<feature type="domain" description="Radical SAM core" evidence="16">
    <location>
        <begin position="176"/>
        <end position="407"/>
    </location>
</feature>
<evidence type="ECO:0000256" key="6">
    <source>
        <dbReference type="ARBA" id="ARBA00023004"/>
    </source>
</evidence>
<feature type="binding site" evidence="13">
    <location>
        <position position="114"/>
    </location>
    <ligand>
        <name>[4Fe-4S] cluster</name>
        <dbReference type="ChEBI" id="CHEBI:49883"/>
        <label>1</label>
    </ligand>
</feature>
<reference evidence="17" key="2">
    <citation type="journal article" date="2021" name="PeerJ">
        <title>Extensive microbial diversity within the chicken gut microbiome revealed by metagenomics and culture.</title>
        <authorList>
            <person name="Gilroy R."/>
            <person name="Ravi A."/>
            <person name="Getino M."/>
            <person name="Pursley I."/>
            <person name="Horton D.L."/>
            <person name="Alikhan N.F."/>
            <person name="Baker D."/>
            <person name="Gharbi K."/>
            <person name="Hall N."/>
            <person name="Watson M."/>
            <person name="Adriaenssens E.M."/>
            <person name="Foster-Nyarko E."/>
            <person name="Jarju S."/>
            <person name="Secka A."/>
            <person name="Antonio M."/>
            <person name="Oren A."/>
            <person name="Chaudhuri R.R."/>
            <person name="La Ragione R."/>
            <person name="Hildebrand F."/>
            <person name="Pallen M.J."/>
        </authorList>
    </citation>
    <scope>NUCLEOTIDE SEQUENCE</scope>
    <source>
        <strain evidence="17">CHK176-6737</strain>
    </source>
</reference>
<dbReference type="InterPro" id="IPR020612">
    <property type="entry name" value="Methylthiotransferase_CS"/>
</dbReference>
<dbReference type="InterPro" id="IPR005839">
    <property type="entry name" value="Methylthiotransferase"/>
</dbReference>
<dbReference type="GO" id="GO:0046872">
    <property type="term" value="F:metal ion binding"/>
    <property type="evidence" value="ECO:0007669"/>
    <property type="project" value="UniProtKB-KW"/>
</dbReference>
<dbReference type="SFLD" id="SFLDG01061">
    <property type="entry name" value="methylthiotransferase"/>
    <property type="match status" value="1"/>
</dbReference>
<dbReference type="HAMAP" id="MF_01864">
    <property type="entry name" value="tRNA_metthiotr_MiaB"/>
    <property type="match status" value="1"/>
</dbReference>
<dbReference type="GO" id="GO:0005829">
    <property type="term" value="C:cytosol"/>
    <property type="evidence" value="ECO:0007669"/>
    <property type="project" value="TreeGrafter"/>
</dbReference>
<dbReference type="SFLD" id="SFLDS00029">
    <property type="entry name" value="Radical_SAM"/>
    <property type="match status" value="1"/>
</dbReference>
<dbReference type="InterPro" id="IPR007197">
    <property type="entry name" value="rSAM"/>
</dbReference>
<evidence type="ECO:0000256" key="8">
    <source>
        <dbReference type="ARBA" id="ARBA00033765"/>
    </source>
</evidence>
<keyword evidence="13" id="KW-0963">Cytoplasm</keyword>
<dbReference type="PANTHER" id="PTHR43020:SF2">
    <property type="entry name" value="MITOCHONDRIAL TRNA METHYLTHIOTRANSFERASE CDK5RAP1"/>
    <property type="match status" value="1"/>
</dbReference>
<sequence>MPNTTKTVSKEELLRQSEYEVKLSSVLARRYGAHVPVCVVTFGCQQNVADSEKIKGMLKQAGCTFTDDPLSAKIILFNTCAVREHAEQRVFGNVGALKQYKQQNRDVVIGLCGCMMQQPHIAEKVKKSFPFVDLVFGTHVIYRLPELLFKTLTGGKRVFELPDSDGVIAEGVPVVRDDDKKAWIPIMYGCNNFCSYCIVPYVRGRERSRSAEAVLCEAQELIQKGYKEITLLGQNVNSYGKDLQPQVSFSELLRRINALPGDFCIRFMTSHPKDCTHELLDTMAACDKVAKHLHLPFQSGNDRVLKAMNRGYTREKYIELIDYAREKMGDALSLTSDVIVGFPGETHEEFLDTLSLVERVEPTSLFTFIYSPRKGTPAAEMPDPVDHREKTRWFKELTDLQEKISAKKMASCAGKAFKCFVTGRGKLGDTYLAARTDGNLIVEFEGDDSLIGTFQNIKVTQPLTFVLKGELLGERKELSL</sequence>
<dbReference type="InterPro" id="IPR038135">
    <property type="entry name" value="Methylthiotransferase_N_sf"/>
</dbReference>
<evidence type="ECO:0000256" key="2">
    <source>
        <dbReference type="ARBA" id="ARBA00022485"/>
    </source>
</evidence>
<feature type="binding site" evidence="13">
    <location>
        <position position="197"/>
    </location>
    <ligand>
        <name>[4Fe-4S] cluster</name>
        <dbReference type="ChEBI" id="CHEBI:49883"/>
        <label>2</label>
        <note>4Fe-4S-S-AdoMet</note>
    </ligand>
</feature>
<feature type="binding site" evidence="13">
    <location>
        <position position="44"/>
    </location>
    <ligand>
        <name>[4Fe-4S] cluster</name>
        <dbReference type="ChEBI" id="CHEBI:49883"/>
        <label>1</label>
    </ligand>
</feature>
<accession>A0A9D1MU05</accession>
<dbReference type="InterPro" id="IPR023404">
    <property type="entry name" value="rSAM_horseshoe"/>
</dbReference>
<evidence type="ECO:0000259" key="14">
    <source>
        <dbReference type="PROSITE" id="PS50926"/>
    </source>
</evidence>
<keyword evidence="4 13" id="KW-0949">S-adenosyl-L-methionine</keyword>
<dbReference type="SUPFAM" id="SSF102114">
    <property type="entry name" value="Radical SAM enzymes"/>
    <property type="match status" value="1"/>
</dbReference>
<feature type="binding site" evidence="13">
    <location>
        <position position="190"/>
    </location>
    <ligand>
        <name>[4Fe-4S] cluster</name>
        <dbReference type="ChEBI" id="CHEBI:49883"/>
        <label>2</label>
        <note>4Fe-4S-S-AdoMet</note>
    </ligand>
</feature>
<feature type="domain" description="TRAM" evidence="14">
    <location>
        <begin position="410"/>
        <end position="473"/>
    </location>
</feature>
<name>A0A9D1MU05_9FIRM</name>
<evidence type="ECO:0000259" key="15">
    <source>
        <dbReference type="PROSITE" id="PS51449"/>
    </source>
</evidence>
<evidence type="ECO:0000256" key="10">
    <source>
        <dbReference type="ARBA" id="ARBA00068570"/>
    </source>
</evidence>
<dbReference type="Pfam" id="PF04055">
    <property type="entry name" value="Radical_SAM"/>
    <property type="match status" value="1"/>
</dbReference>
<dbReference type="CDD" id="cd01335">
    <property type="entry name" value="Radical_SAM"/>
    <property type="match status" value="1"/>
</dbReference>
<dbReference type="SFLD" id="SFLDG01082">
    <property type="entry name" value="B12-binding_domain_containing"/>
    <property type="match status" value="1"/>
</dbReference>
<dbReference type="InterPro" id="IPR013848">
    <property type="entry name" value="Methylthiotransferase_N"/>
</dbReference>
<comment type="function">
    <text evidence="1 13">Catalyzes the methylthiolation of N6-(dimethylallyl)adenosine (i(6)A), leading to the formation of 2-methylthio-N6-(dimethylallyl)adenosine (ms(2)i(6)A) at position 37 in tRNAs that read codons beginning with uridine.</text>
</comment>
<dbReference type="Gene3D" id="3.80.30.20">
    <property type="entry name" value="tm_1862 like domain"/>
    <property type="match status" value="1"/>
</dbReference>
<organism evidence="17 18">
    <name type="scientific">Candidatus Scybalenecus merdavium</name>
    <dbReference type="NCBI Taxonomy" id="2840939"/>
    <lineage>
        <taxon>Bacteria</taxon>
        <taxon>Bacillati</taxon>
        <taxon>Bacillota</taxon>
        <taxon>Clostridia</taxon>
        <taxon>Eubacteriales</taxon>
        <taxon>Oscillospiraceae</taxon>
        <taxon>Oscillospiraceae incertae sedis</taxon>
        <taxon>Candidatus Scybalenecus</taxon>
    </lineage>
</organism>
<feature type="binding site" evidence="13">
    <location>
        <position position="80"/>
    </location>
    <ligand>
        <name>[4Fe-4S] cluster</name>
        <dbReference type="ChEBI" id="CHEBI:49883"/>
        <label>1</label>
    </ligand>
</feature>
<evidence type="ECO:0000256" key="12">
    <source>
        <dbReference type="ARBA" id="ARBA00081141"/>
    </source>
</evidence>
<dbReference type="FunFam" id="3.80.30.20:FF:000001">
    <property type="entry name" value="tRNA-2-methylthio-N(6)-dimethylallyladenosine synthase 2"/>
    <property type="match status" value="1"/>
</dbReference>
<dbReference type="FunFam" id="3.40.50.12160:FF:000003">
    <property type="entry name" value="CDK5 regulatory subunit-associated protein 1"/>
    <property type="match status" value="1"/>
</dbReference>
<comment type="similarity">
    <text evidence="13">Belongs to the methylthiotransferase family. MiaB subfamily.</text>
</comment>
<dbReference type="InterPro" id="IPR006638">
    <property type="entry name" value="Elp3/MiaA/NifB-like_rSAM"/>
</dbReference>
<keyword evidence="13" id="KW-0819">tRNA processing</keyword>
<protein>
    <recommendedName>
        <fullName evidence="10 13">tRNA-2-methylthio-N(6)-dimethylallyladenosine synthase</fullName>
        <ecNumber evidence="8 13">2.8.4.3</ecNumber>
    </recommendedName>
    <alternativeName>
        <fullName evidence="12 13">(Dimethylallyl)adenosine tRNA methylthiotransferase MiaB</fullName>
    </alternativeName>
    <alternativeName>
        <fullName evidence="11 13">tRNA-i(6)A37 methylthiotransferase</fullName>
    </alternativeName>
</protein>
<evidence type="ECO:0000256" key="3">
    <source>
        <dbReference type="ARBA" id="ARBA00022679"/>
    </source>
</evidence>
<dbReference type="PROSITE" id="PS51918">
    <property type="entry name" value="RADICAL_SAM"/>
    <property type="match status" value="1"/>
</dbReference>
<dbReference type="InterPro" id="IPR006463">
    <property type="entry name" value="MiaB_methiolase"/>
</dbReference>
<comment type="subcellular location">
    <subcellularLocation>
        <location evidence="13">Cytoplasm</location>
    </subcellularLocation>
</comment>
<dbReference type="NCBIfam" id="TIGR00089">
    <property type="entry name" value="MiaB/RimO family radical SAM methylthiotransferase"/>
    <property type="match status" value="1"/>
</dbReference>
<evidence type="ECO:0000313" key="18">
    <source>
        <dbReference type="Proteomes" id="UP000824125"/>
    </source>
</evidence>
<keyword evidence="6 13" id="KW-0408">Iron</keyword>
<evidence type="ECO:0000256" key="1">
    <source>
        <dbReference type="ARBA" id="ARBA00003234"/>
    </source>
</evidence>
<comment type="subunit">
    <text evidence="13">Monomer.</text>
</comment>
<dbReference type="PROSITE" id="PS01278">
    <property type="entry name" value="MTTASE_RADICAL"/>
    <property type="match status" value="1"/>
</dbReference>
<dbReference type="Gene3D" id="3.40.50.12160">
    <property type="entry name" value="Methylthiotransferase, N-terminal domain"/>
    <property type="match status" value="1"/>
</dbReference>
<dbReference type="GO" id="GO:0035597">
    <property type="term" value="F:tRNA-2-methylthio-N(6)-dimethylallyladenosine(37) synthase activity"/>
    <property type="evidence" value="ECO:0007669"/>
    <property type="project" value="UniProtKB-EC"/>
</dbReference>
<dbReference type="Proteomes" id="UP000824125">
    <property type="component" value="Unassembled WGS sequence"/>
</dbReference>
<dbReference type="EC" id="2.8.4.3" evidence="8 13"/>
<dbReference type="SMART" id="SM00729">
    <property type="entry name" value="Elp3"/>
    <property type="match status" value="1"/>
</dbReference>
<comment type="cofactor">
    <cofactor evidence="13">
        <name>[4Fe-4S] cluster</name>
        <dbReference type="ChEBI" id="CHEBI:49883"/>
    </cofactor>
    <text evidence="13">Binds 2 [4Fe-4S] clusters. One cluster is coordinated with 3 cysteines and an exchangeable S-adenosyl-L-methionine.</text>
</comment>
<keyword evidence="5 13" id="KW-0479">Metal-binding</keyword>
<dbReference type="AlphaFoldDB" id="A0A9D1MU05"/>
<feature type="domain" description="MTTase N-terminal" evidence="15">
    <location>
        <begin position="35"/>
        <end position="153"/>
    </location>
</feature>
<evidence type="ECO:0000256" key="4">
    <source>
        <dbReference type="ARBA" id="ARBA00022691"/>
    </source>
</evidence>
<dbReference type="Pfam" id="PF00919">
    <property type="entry name" value="UPF0004"/>
    <property type="match status" value="1"/>
</dbReference>
<feature type="binding site" evidence="13">
    <location>
        <position position="194"/>
    </location>
    <ligand>
        <name>[4Fe-4S] cluster</name>
        <dbReference type="ChEBI" id="CHEBI:49883"/>
        <label>2</label>
        <note>4Fe-4S-S-AdoMet</note>
    </ligand>
</feature>
<keyword evidence="7 13" id="KW-0411">Iron-sulfur</keyword>
<dbReference type="NCBIfam" id="TIGR01574">
    <property type="entry name" value="miaB-methiolase"/>
    <property type="match status" value="1"/>
</dbReference>
<dbReference type="SFLD" id="SFLDF00273">
    <property type="entry name" value="(dimethylallyl)adenosine_tRNA"/>
    <property type="match status" value="1"/>
</dbReference>
<evidence type="ECO:0000256" key="5">
    <source>
        <dbReference type="ARBA" id="ARBA00022723"/>
    </source>
</evidence>
<proteinExistence type="inferred from homology"/>
<dbReference type="InterPro" id="IPR002792">
    <property type="entry name" value="TRAM_dom"/>
</dbReference>
<keyword evidence="2 13" id="KW-0004">4Fe-4S</keyword>
<dbReference type="PROSITE" id="PS51449">
    <property type="entry name" value="MTTASE_N"/>
    <property type="match status" value="1"/>
</dbReference>
<evidence type="ECO:0000256" key="9">
    <source>
        <dbReference type="ARBA" id="ARBA00051425"/>
    </source>
</evidence>
<evidence type="ECO:0000313" key="17">
    <source>
        <dbReference type="EMBL" id="HIU68904.1"/>
    </source>
</evidence>
<dbReference type="GO" id="GO:0051539">
    <property type="term" value="F:4 iron, 4 sulfur cluster binding"/>
    <property type="evidence" value="ECO:0007669"/>
    <property type="project" value="UniProtKB-UniRule"/>
</dbReference>
<evidence type="ECO:0000256" key="13">
    <source>
        <dbReference type="HAMAP-Rule" id="MF_01864"/>
    </source>
</evidence>
<keyword evidence="3 13" id="KW-0808">Transferase</keyword>
<dbReference type="InterPro" id="IPR058240">
    <property type="entry name" value="rSAM_sf"/>
</dbReference>
<gene>
    <name evidence="13 17" type="primary">miaB</name>
    <name evidence="17" type="ORF">IAD23_02960</name>
</gene>
<dbReference type="PANTHER" id="PTHR43020">
    <property type="entry name" value="CDK5 REGULATORY SUBUNIT-ASSOCIATED PROTEIN 1"/>
    <property type="match status" value="1"/>
</dbReference>
<reference evidence="17" key="1">
    <citation type="submission" date="2020-10" db="EMBL/GenBank/DDBJ databases">
        <authorList>
            <person name="Gilroy R."/>
        </authorList>
    </citation>
    <scope>NUCLEOTIDE SEQUENCE</scope>
    <source>
        <strain evidence="17">CHK176-6737</strain>
    </source>
</reference>
<evidence type="ECO:0000256" key="7">
    <source>
        <dbReference type="ARBA" id="ARBA00023014"/>
    </source>
</evidence>